<feature type="domain" description="Rhodanese" evidence="2">
    <location>
        <begin position="27"/>
        <end position="116"/>
    </location>
</feature>
<gene>
    <name evidence="3" type="ORF">C7H19_16640</name>
</gene>
<feature type="region of interest" description="Disordered" evidence="1">
    <location>
        <begin position="1"/>
        <end position="23"/>
    </location>
</feature>
<dbReference type="InterPro" id="IPR036873">
    <property type="entry name" value="Rhodanese-like_dom_sf"/>
</dbReference>
<evidence type="ECO:0000313" key="3">
    <source>
        <dbReference type="EMBL" id="PSF35407.1"/>
    </source>
</evidence>
<dbReference type="InterPro" id="IPR050229">
    <property type="entry name" value="GlpE_sulfurtransferase"/>
</dbReference>
<evidence type="ECO:0000259" key="2">
    <source>
        <dbReference type="PROSITE" id="PS50206"/>
    </source>
</evidence>
<reference evidence="3 4" key="2">
    <citation type="submission" date="2018-03" db="EMBL/GenBank/DDBJ databases">
        <authorList>
            <person name="Keele B.F."/>
        </authorList>
    </citation>
    <scope>NUCLEOTIDE SEQUENCE [LARGE SCALE GENOMIC DNA]</scope>
    <source>
        <strain evidence="3 4">CCALA 016</strain>
    </source>
</reference>
<dbReference type="EMBL" id="PXOH01000020">
    <property type="protein sequence ID" value="PSF35407.1"/>
    <property type="molecule type" value="Genomic_DNA"/>
</dbReference>
<dbReference type="AlphaFoldDB" id="A0A2T1LUV1"/>
<organism evidence="3 4">
    <name type="scientific">Aphanothece hegewaldii CCALA 016</name>
    <dbReference type="NCBI Taxonomy" id="2107694"/>
    <lineage>
        <taxon>Bacteria</taxon>
        <taxon>Bacillati</taxon>
        <taxon>Cyanobacteriota</taxon>
        <taxon>Cyanophyceae</taxon>
        <taxon>Oscillatoriophycideae</taxon>
        <taxon>Chroococcales</taxon>
        <taxon>Aphanothecaceae</taxon>
        <taxon>Aphanothece</taxon>
    </lineage>
</organism>
<name>A0A2T1LUV1_9CHRO</name>
<dbReference type="SUPFAM" id="SSF52821">
    <property type="entry name" value="Rhodanese/Cell cycle control phosphatase"/>
    <property type="match status" value="1"/>
</dbReference>
<dbReference type="PROSITE" id="PS50206">
    <property type="entry name" value="RHODANESE_3"/>
    <property type="match status" value="1"/>
</dbReference>
<proteinExistence type="predicted"/>
<dbReference type="Proteomes" id="UP000239001">
    <property type="component" value="Unassembled WGS sequence"/>
</dbReference>
<reference evidence="3 4" key="1">
    <citation type="submission" date="2018-03" db="EMBL/GenBank/DDBJ databases">
        <title>The ancient ancestry and fast evolution of plastids.</title>
        <authorList>
            <person name="Moore K.R."/>
            <person name="Magnabosco C."/>
            <person name="Momper L."/>
            <person name="Gold D.A."/>
            <person name="Bosak T."/>
            <person name="Fournier G.P."/>
        </authorList>
    </citation>
    <scope>NUCLEOTIDE SEQUENCE [LARGE SCALE GENOMIC DNA]</scope>
    <source>
        <strain evidence="3 4">CCALA 016</strain>
    </source>
</reference>
<dbReference type="InterPro" id="IPR001763">
    <property type="entry name" value="Rhodanese-like_dom"/>
</dbReference>
<dbReference type="PANTHER" id="PTHR43031:SF1">
    <property type="entry name" value="PYRIDINE NUCLEOTIDE-DISULPHIDE OXIDOREDUCTASE"/>
    <property type="match status" value="1"/>
</dbReference>
<evidence type="ECO:0000256" key="1">
    <source>
        <dbReference type="SAM" id="MobiDB-lite"/>
    </source>
</evidence>
<sequence>MKDQKMQSKEFHPQATAHELKSRLNNGEPALTIIDIRSPEDFRQRRILGAITMPMENLMQSSEFSFDYNRDIYVYGASEEDTATAANYLRQAGFGRVAELKGGIDAFQEIGGSVEGIATNEDAPSPDNYNVVSRLNQFAKEKAIEKSMS</sequence>
<dbReference type="Gene3D" id="3.40.250.10">
    <property type="entry name" value="Rhodanese-like domain"/>
    <property type="match status" value="1"/>
</dbReference>
<accession>A0A2T1LUV1</accession>
<feature type="compositionally biased region" description="Basic and acidic residues" evidence="1">
    <location>
        <begin position="1"/>
        <end position="22"/>
    </location>
</feature>
<dbReference type="RefSeq" id="WP_106458047.1">
    <property type="nucleotide sequence ID" value="NZ_PXOH01000020.1"/>
</dbReference>
<comment type="caution">
    <text evidence="3">The sequence shown here is derived from an EMBL/GenBank/DDBJ whole genome shotgun (WGS) entry which is preliminary data.</text>
</comment>
<dbReference type="CDD" id="cd00158">
    <property type="entry name" value="RHOD"/>
    <property type="match status" value="1"/>
</dbReference>
<dbReference type="OrthoDB" id="513390at2"/>
<dbReference type="PANTHER" id="PTHR43031">
    <property type="entry name" value="FAD-DEPENDENT OXIDOREDUCTASE"/>
    <property type="match status" value="1"/>
</dbReference>
<dbReference type="Pfam" id="PF00581">
    <property type="entry name" value="Rhodanese"/>
    <property type="match status" value="1"/>
</dbReference>
<keyword evidence="4" id="KW-1185">Reference proteome</keyword>
<dbReference type="SMART" id="SM00450">
    <property type="entry name" value="RHOD"/>
    <property type="match status" value="1"/>
</dbReference>
<protein>
    <submittedName>
        <fullName evidence="3">Rhodanese-like domain-containing protein</fullName>
    </submittedName>
</protein>
<evidence type="ECO:0000313" key="4">
    <source>
        <dbReference type="Proteomes" id="UP000239001"/>
    </source>
</evidence>